<evidence type="ECO:0000313" key="9">
    <source>
        <dbReference type="Proteomes" id="UP000820977"/>
    </source>
</evidence>
<gene>
    <name evidence="8" type="ORF">HPS54_03070</name>
</gene>
<comment type="similarity">
    <text evidence="2">Belongs to the SusD family.</text>
</comment>
<dbReference type="RefSeq" id="WP_172344008.1">
    <property type="nucleotide sequence ID" value="NZ_CASYYZ010000006.1"/>
</dbReference>
<evidence type="ECO:0000256" key="5">
    <source>
        <dbReference type="ARBA" id="ARBA00023237"/>
    </source>
</evidence>
<feature type="domain" description="RagB/SusD" evidence="6">
    <location>
        <begin position="347"/>
        <end position="605"/>
    </location>
</feature>
<evidence type="ECO:0000313" key="8">
    <source>
        <dbReference type="EMBL" id="NPE24511.1"/>
    </source>
</evidence>
<keyword evidence="9" id="KW-1185">Reference proteome</keyword>
<dbReference type="InterPro" id="IPR011990">
    <property type="entry name" value="TPR-like_helical_dom_sf"/>
</dbReference>
<keyword evidence="3" id="KW-0732">Signal</keyword>
<protein>
    <submittedName>
        <fullName evidence="8">RagB/SusD family nutrient uptake outer membrane protein</fullName>
    </submittedName>
</protein>
<dbReference type="EMBL" id="JABKKJ010000003">
    <property type="protein sequence ID" value="NPE24511.1"/>
    <property type="molecule type" value="Genomic_DNA"/>
</dbReference>
<dbReference type="PROSITE" id="PS51257">
    <property type="entry name" value="PROKAR_LIPOPROTEIN"/>
    <property type="match status" value="1"/>
</dbReference>
<dbReference type="Proteomes" id="UP000820977">
    <property type="component" value="Unassembled WGS sequence"/>
</dbReference>
<dbReference type="SUPFAM" id="SSF48452">
    <property type="entry name" value="TPR-like"/>
    <property type="match status" value="1"/>
</dbReference>
<sequence length="605" mass="68099">MKRHKLLSIALASTVMFTTGCSLDEYNPSGVSTDQEWSTPSGFEKKVNDCYFDLIRIVYGQAEDTYLMVAEGGTDIWQDANPEGTNGNWSKLMRYEDFGSSNGMLNEGYAGFYAILNSCNAAIQYADKVRDMTPEAINALVAEAHFIRAHALFNIVEQWGGKYLPLVPTTSPVSAPKCSTVNEFYKVILDDLDFAMKNLPVTQEVKGHVTRAAAYHLYAKACLTYSTYTDGLGNVTALTEAESRKLLEDAKTAADYLITNAAALGVKLYDDVDKVFDERNNKNNDESLFIVCHSTITAYNPRGNYFNRVWKHAEAFNANTSGIFLDGMVASYATEVNGFAVPKLAKGNCYMEPSKYMLDLYGEKDKRYKAFFKDTYYVNKANDATGTKYTWSQADATRYRLDAARVGNHAFDITLGDTAVYISRKPMTQAERDAKRYATFTVDMNYANPAKPLKFFPSLKKADTPSLYAGSNANKPYSAADCIVYRLGETYLLSAEIEWRLGNLPAAKSRLDDLRNRSCEGHDHSMDVSTSEIKADFLLDENAREMIGEWNRWMTLKRFRAFESRIAKANPQITRFDKNIHYLRPIPNAEILLIDNPEEYQNPGY</sequence>
<evidence type="ECO:0000256" key="1">
    <source>
        <dbReference type="ARBA" id="ARBA00004442"/>
    </source>
</evidence>
<evidence type="ECO:0000259" key="7">
    <source>
        <dbReference type="Pfam" id="PF14322"/>
    </source>
</evidence>
<name>A0ABX2AZ43_9BACT</name>
<keyword evidence="4" id="KW-0472">Membrane</keyword>
<accession>A0ABX2AZ43</accession>
<dbReference type="Pfam" id="PF14322">
    <property type="entry name" value="SusD-like_3"/>
    <property type="match status" value="1"/>
</dbReference>
<dbReference type="Pfam" id="PF07980">
    <property type="entry name" value="SusD_RagB"/>
    <property type="match status" value="1"/>
</dbReference>
<comment type="caution">
    <text evidence="8">The sequence shown here is derived from an EMBL/GenBank/DDBJ whole genome shotgun (WGS) entry which is preliminary data.</text>
</comment>
<reference evidence="8 9" key="1">
    <citation type="submission" date="2020-05" db="EMBL/GenBank/DDBJ databases">
        <title>Distinct polysaccharide utilization as determinants for interspecies competition between intestinal Prevotella spp.</title>
        <authorList>
            <person name="Galvez E.J.C."/>
            <person name="Iljazovic A."/>
            <person name="Strowig T."/>
        </authorList>
    </citation>
    <scope>NUCLEOTIDE SEQUENCE [LARGE SCALE GENOMIC DNA]</scope>
    <source>
        <strain evidence="8 9">PCHR</strain>
    </source>
</reference>
<evidence type="ECO:0000259" key="6">
    <source>
        <dbReference type="Pfam" id="PF07980"/>
    </source>
</evidence>
<organism evidence="8 9">
    <name type="scientific">Xylanibacter caecicola</name>
    <dbReference type="NCBI Taxonomy" id="2736294"/>
    <lineage>
        <taxon>Bacteria</taxon>
        <taxon>Pseudomonadati</taxon>
        <taxon>Bacteroidota</taxon>
        <taxon>Bacteroidia</taxon>
        <taxon>Bacteroidales</taxon>
        <taxon>Prevotellaceae</taxon>
        <taxon>Xylanibacter</taxon>
    </lineage>
</organism>
<feature type="domain" description="SusD-like N-terminal" evidence="7">
    <location>
        <begin position="41"/>
        <end position="221"/>
    </location>
</feature>
<comment type="subcellular location">
    <subcellularLocation>
        <location evidence="1">Cell outer membrane</location>
    </subcellularLocation>
</comment>
<dbReference type="InterPro" id="IPR012944">
    <property type="entry name" value="SusD_RagB_dom"/>
</dbReference>
<keyword evidence="5" id="KW-0998">Cell outer membrane</keyword>
<evidence type="ECO:0000256" key="4">
    <source>
        <dbReference type="ARBA" id="ARBA00023136"/>
    </source>
</evidence>
<dbReference type="Gene3D" id="1.25.40.390">
    <property type="match status" value="1"/>
</dbReference>
<proteinExistence type="inferred from homology"/>
<evidence type="ECO:0000256" key="3">
    <source>
        <dbReference type="ARBA" id="ARBA00022729"/>
    </source>
</evidence>
<dbReference type="InterPro" id="IPR033985">
    <property type="entry name" value="SusD-like_N"/>
</dbReference>
<evidence type="ECO:0000256" key="2">
    <source>
        <dbReference type="ARBA" id="ARBA00006275"/>
    </source>
</evidence>